<dbReference type="GO" id="GO:0034628">
    <property type="term" value="P:'de novo' NAD+ biosynthetic process from L-aspartate"/>
    <property type="evidence" value="ECO:0007669"/>
    <property type="project" value="TreeGrafter"/>
</dbReference>
<reference evidence="14" key="1">
    <citation type="journal article" date="2011" name="Stand. Genomic Sci.">
        <title>Non-contiguous finished genome sequence of the opportunistic oral pathogen Prevotella multisaccharivorax type strain (PPPA20).</title>
        <authorList>
            <person name="Pati A."/>
            <person name="Gronow S."/>
            <person name="Lu M."/>
            <person name="Lapidus A."/>
            <person name="Nolan M."/>
            <person name="Lucas S."/>
            <person name="Hammon N."/>
            <person name="Deshpande S."/>
            <person name="Cheng J.F."/>
            <person name="Tapia R."/>
            <person name="Han C."/>
            <person name="Goodwin L."/>
            <person name="Pitluck S."/>
            <person name="Liolios K."/>
            <person name="Pagani I."/>
            <person name="Mavromatis K."/>
            <person name="Mikhailova N."/>
            <person name="Huntemann M."/>
            <person name="Chen A."/>
            <person name="Palaniappan K."/>
            <person name="Land M."/>
            <person name="Hauser L."/>
            <person name="Detter J.C."/>
            <person name="Brambilla E.M."/>
            <person name="Rohde M."/>
            <person name="Goker M."/>
            <person name="Woyke T."/>
            <person name="Bristow J."/>
            <person name="Eisen J.A."/>
            <person name="Markowitz V."/>
            <person name="Hugenholtz P."/>
            <person name="Kyrpides N.C."/>
            <person name="Klenk H.P."/>
            <person name="Ivanova N."/>
        </authorList>
    </citation>
    <scope>NUCLEOTIDE SEQUENCE [LARGE SCALE GENOMIC DNA]</scope>
    <source>
        <strain evidence="14">DSM 17128</strain>
    </source>
</reference>
<dbReference type="PANTHER" id="PTHR30573">
    <property type="entry name" value="QUINOLINATE SYNTHETASE A"/>
    <property type="match status" value="1"/>
</dbReference>
<dbReference type="Gene3D" id="3.40.50.10800">
    <property type="entry name" value="NadA-like"/>
    <property type="match status" value="3"/>
</dbReference>
<evidence type="ECO:0000313" key="13">
    <source>
        <dbReference type="EMBL" id="EGN57639.1"/>
    </source>
</evidence>
<keyword evidence="4" id="KW-0004">4Fe-4S</keyword>
<evidence type="ECO:0000256" key="9">
    <source>
        <dbReference type="ARBA" id="ARBA00023004"/>
    </source>
</evidence>
<feature type="region of interest" description="Disordered" evidence="12">
    <location>
        <begin position="290"/>
        <end position="326"/>
    </location>
</feature>
<sequence>MATFDESDKFVGKAKIYWNKGQRHCEEQTKRAMNKMTLEEKIKEIREKAASRHALILAHYYTRPEIQEVADFIGDSLALARKAAETDAPVLVMCGVHFMAETCKLLSPEKTVLEPDPAAGCSLADSCRAEDLKAFKEAHPGYKVISYVNTTAAVKALSDCCVTSGNAVKVINSLPKDEKLIFGPDYNLGNYINAISGREMLLWQGGCHVHEKFSVQAILKLKRQYPDALVMAHLECKAPVLALADVKGSTAAMLTYAQSHPGQKQFIVATEAGILFEMRRRCPDQTFIPVPPEVTEGENLTPTESGQGLTTGGSGQGSAAGHTGDKDAAAQDLRIVTGMPTACACNECEFMKLNTLEKIAACLDTLQPQVTIPEDIAREAVKPIEKMLSLS</sequence>
<gene>
    <name evidence="13" type="ORF">Premu_2252</name>
</gene>
<accession>F8N8P4</accession>
<dbReference type="Proteomes" id="UP000002772">
    <property type="component" value="Unassembled WGS sequence"/>
</dbReference>
<proteinExistence type="predicted"/>
<comment type="pathway">
    <text evidence="2">Cofactor biosynthesis; NAD(+) biosynthesis; quinolinate from iminoaspartate: step 1/1.</text>
</comment>
<evidence type="ECO:0000256" key="4">
    <source>
        <dbReference type="ARBA" id="ARBA00022485"/>
    </source>
</evidence>
<dbReference type="GO" id="GO:0005829">
    <property type="term" value="C:cytosol"/>
    <property type="evidence" value="ECO:0007669"/>
    <property type="project" value="TreeGrafter"/>
</dbReference>
<dbReference type="STRING" id="688246.Premu_2252"/>
<evidence type="ECO:0000256" key="5">
    <source>
        <dbReference type="ARBA" id="ARBA00022490"/>
    </source>
</evidence>
<comment type="cofactor">
    <cofactor evidence="1">
        <name>[4Fe-4S] cluster</name>
        <dbReference type="ChEBI" id="CHEBI:49883"/>
    </cofactor>
</comment>
<evidence type="ECO:0000256" key="2">
    <source>
        <dbReference type="ARBA" id="ARBA00005065"/>
    </source>
</evidence>
<feature type="compositionally biased region" description="Gly residues" evidence="12">
    <location>
        <begin position="309"/>
        <end position="318"/>
    </location>
</feature>
<dbReference type="Pfam" id="PF02445">
    <property type="entry name" value="NadA"/>
    <property type="match status" value="2"/>
</dbReference>
<dbReference type="InterPro" id="IPR036094">
    <property type="entry name" value="NadA_sf"/>
</dbReference>
<keyword evidence="5" id="KW-0963">Cytoplasm</keyword>
<dbReference type="NCBIfam" id="NF006878">
    <property type="entry name" value="PRK09375.1-2"/>
    <property type="match status" value="1"/>
</dbReference>
<keyword evidence="7 13" id="KW-0808">Transferase</keyword>
<dbReference type="InterPro" id="IPR003473">
    <property type="entry name" value="NadA"/>
</dbReference>
<dbReference type="EC" id="2.5.1.72" evidence="3 11"/>
<evidence type="ECO:0000313" key="14">
    <source>
        <dbReference type="Proteomes" id="UP000002772"/>
    </source>
</evidence>
<dbReference type="GO" id="GO:0008987">
    <property type="term" value="F:quinolinate synthetase A activity"/>
    <property type="evidence" value="ECO:0007669"/>
    <property type="project" value="UniProtKB-UniRule"/>
</dbReference>
<dbReference type="PANTHER" id="PTHR30573:SF0">
    <property type="entry name" value="QUINOLINATE SYNTHASE, CHLOROPLASTIC"/>
    <property type="match status" value="1"/>
</dbReference>
<dbReference type="FunFam" id="3.40.50.10800:FF:000003">
    <property type="entry name" value="Quinolinate synthase A"/>
    <property type="match status" value="1"/>
</dbReference>
<evidence type="ECO:0000256" key="10">
    <source>
        <dbReference type="ARBA" id="ARBA00023014"/>
    </source>
</evidence>
<evidence type="ECO:0000256" key="3">
    <source>
        <dbReference type="ARBA" id="ARBA00012669"/>
    </source>
</evidence>
<protein>
    <recommendedName>
        <fullName evidence="3 11">Quinolinate synthase</fullName>
        <ecNumber evidence="3 11">2.5.1.72</ecNumber>
    </recommendedName>
</protein>
<dbReference type="GO" id="GO:0046872">
    <property type="term" value="F:metal ion binding"/>
    <property type="evidence" value="ECO:0007669"/>
    <property type="project" value="UniProtKB-KW"/>
</dbReference>
<name>F8N8P4_9BACT</name>
<keyword evidence="10" id="KW-0411">Iron-sulfur</keyword>
<organism evidence="13 14">
    <name type="scientific">Hallella multisaccharivorax DSM 17128</name>
    <dbReference type="NCBI Taxonomy" id="688246"/>
    <lineage>
        <taxon>Bacteria</taxon>
        <taxon>Pseudomonadati</taxon>
        <taxon>Bacteroidota</taxon>
        <taxon>Bacteroidia</taxon>
        <taxon>Bacteroidales</taxon>
        <taxon>Prevotellaceae</taxon>
        <taxon>Hallella</taxon>
    </lineage>
</organism>
<evidence type="ECO:0000256" key="7">
    <source>
        <dbReference type="ARBA" id="ARBA00022679"/>
    </source>
</evidence>
<dbReference type="HOGENOM" id="CLU_047382_1_0_10"/>
<evidence type="ECO:0000256" key="1">
    <source>
        <dbReference type="ARBA" id="ARBA00001966"/>
    </source>
</evidence>
<evidence type="ECO:0000256" key="12">
    <source>
        <dbReference type="SAM" id="MobiDB-lite"/>
    </source>
</evidence>
<keyword evidence="8" id="KW-0479">Metal-binding</keyword>
<keyword evidence="6" id="KW-0662">Pyridine nucleotide biosynthesis</keyword>
<dbReference type="UniPathway" id="UPA00253">
    <property type="reaction ID" value="UER00327"/>
</dbReference>
<dbReference type="GO" id="GO:0051539">
    <property type="term" value="F:4 iron, 4 sulfur cluster binding"/>
    <property type="evidence" value="ECO:0007669"/>
    <property type="project" value="UniProtKB-KW"/>
</dbReference>
<dbReference type="EMBL" id="GL945017">
    <property type="protein sequence ID" value="EGN57639.1"/>
    <property type="molecule type" value="Genomic_DNA"/>
</dbReference>
<dbReference type="AlphaFoldDB" id="F8N8P4"/>
<dbReference type="eggNOG" id="COG0379">
    <property type="taxonomic scope" value="Bacteria"/>
</dbReference>
<evidence type="ECO:0000256" key="6">
    <source>
        <dbReference type="ARBA" id="ARBA00022642"/>
    </source>
</evidence>
<dbReference type="NCBIfam" id="TIGR00550">
    <property type="entry name" value="nadA"/>
    <property type="match status" value="1"/>
</dbReference>
<keyword evidence="9" id="KW-0408">Iron</keyword>
<dbReference type="SUPFAM" id="SSF142754">
    <property type="entry name" value="NadA-like"/>
    <property type="match status" value="2"/>
</dbReference>
<evidence type="ECO:0000256" key="11">
    <source>
        <dbReference type="NCBIfam" id="TIGR00550"/>
    </source>
</evidence>
<evidence type="ECO:0000256" key="8">
    <source>
        <dbReference type="ARBA" id="ARBA00022723"/>
    </source>
</evidence>
<keyword evidence="14" id="KW-1185">Reference proteome</keyword>